<feature type="transmembrane region" description="Helical" evidence="2">
    <location>
        <begin position="87"/>
        <end position="106"/>
    </location>
</feature>
<dbReference type="EMBL" id="JAHZIJ010000012">
    <property type="protein sequence ID" value="MBW7476270.1"/>
    <property type="molecule type" value="Genomic_DNA"/>
</dbReference>
<feature type="transmembrane region" description="Helical" evidence="2">
    <location>
        <begin position="249"/>
        <end position="268"/>
    </location>
</feature>
<accession>A0ABS7D8J8</accession>
<proteinExistence type="predicted"/>
<feature type="compositionally biased region" description="Basic and acidic residues" evidence="1">
    <location>
        <begin position="1"/>
        <end position="13"/>
    </location>
</feature>
<feature type="transmembrane region" description="Helical" evidence="2">
    <location>
        <begin position="211"/>
        <end position="229"/>
    </location>
</feature>
<keyword evidence="2" id="KW-0472">Membrane</keyword>
<gene>
    <name evidence="3" type="ORF">K0T92_16155</name>
</gene>
<protein>
    <submittedName>
        <fullName evidence="3">Uncharacterized protein</fullName>
    </submittedName>
</protein>
<organism evidence="3 4">
    <name type="scientific">Paenibacillus oenotherae</name>
    <dbReference type="NCBI Taxonomy" id="1435645"/>
    <lineage>
        <taxon>Bacteria</taxon>
        <taxon>Bacillati</taxon>
        <taxon>Bacillota</taxon>
        <taxon>Bacilli</taxon>
        <taxon>Bacillales</taxon>
        <taxon>Paenibacillaceae</taxon>
        <taxon>Paenibacillus</taxon>
    </lineage>
</organism>
<feature type="region of interest" description="Disordered" evidence="1">
    <location>
        <begin position="1"/>
        <end position="21"/>
    </location>
</feature>
<evidence type="ECO:0000313" key="3">
    <source>
        <dbReference type="EMBL" id="MBW7476270.1"/>
    </source>
</evidence>
<evidence type="ECO:0000256" key="1">
    <source>
        <dbReference type="SAM" id="MobiDB-lite"/>
    </source>
</evidence>
<keyword evidence="2" id="KW-1133">Transmembrane helix</keyword>
<feature type="transmembrane region" description="Helical" evidence="2">
    <location>
        <begin position="118"/>
        <end position="138"/>
    </location>
</feature>
<feature type="transmembrane region" description="Helical" evidence="2">
    <location>
        <begin position="186"/>
        <end position="206"/>
    </location>
</feature>
<name>A0ABS7D8J8_9BACL</name>
<feature type="transmembrane region" description="Helical" evidence="2">
    <location>
        <begin position="158"/>
        <end position="180"/>
    </location>
</feature>
<dbReference type="RefSeq" id="WP_219873516.1">
    <property type="nucleotide sequence ID" value="NZ_JAHZIJ010000012.1"/>
</dbReference>
<sequence>MNDRDDNRTKEPKLAASGSVETCPDAEEKELLRFLERYTVEVPTVKETAQFAEGLLQQWERTAAPAPAANMRKPLYILRIIQSHLKLFQWSFWLASAAVLVLGLVADVASGTGSEVEPFIFTAPLLAALGVCFAFRAYGTPMFQLEMSLPVMPMMMIFGRLTIIITYNSAIGLLLSLFLHGADSALSLYVFSWLVPLGVSCLLALIVMLYFGLYAGVFTSIVVWSIQLWMNKHLGMLYLFSGKTNGYWIESKLIGVLCILLLTALLWFRIRRLHAGGRMAVQ</sequence>
<evidence type="ECO:0000256" key="2">
    <source>
        <dbReference type="SAM" id="Phobius"/>
    </source>
</evidence>
<evidence type="ECO:0000313" key="4">
    <source>
        <dbReference type="Proteomes" id="UP000812277"/>
    </source>
</evidence>
<dbReference type="Proteomes" id="UP000812277">
    <property type="component" value="Unassembled WGS sequence"/>
</dbReference>
<keyword evidence="4" id="KW-1185">Reference proteome</keyword>
<comment type="caution">
    <text evidence="3">The sequence shown here is derived from an EMBL/GenBank/DDBJ whole genome shotgun (WGS) entry which is preliminary data.</text>
</comment>
<reference evidence="3 4" key="1">
    <citation type="submission" date="2021-07" db="EMBL/GenBank/DDBJ databases">
        <title>Paenibacillus radiodurans sp. nov., isolated from the southeastern edge of Tengger Desert.</title>
        <authorList>
            <person name="Zhang G."/>
        </authorList>
    </citation>
    <scope>NUCLEOTIDE SEQUENCE [LARGE SCALE GENOMIC DNA]</scope>
    <source>
        <strain evidence="3 4">DT7-4</strain>
    </source>
</reference>
<keyword evidence="2" id="KW-0812">Transmembrane</keyword>